<dbReference type="AlphaFoldDB" id="A0A851GE74"/>
<dbReference type="Gene3D" id="3.30.1360.40">
    <property type="match status" value="1"/>
</dbReference>
<proteinExistence type="predicted"/>
<dbReference type="InterPro" id="IPR029000">
    <property type="entry name" value="Cyclophilin-like_dom_sf"/>
</dbReference>
<gene>
    <name evidence="5" type="primary">pxpB</name>
    <name evidence="5" type="ORF">HW115_06345</name>
</gene>
<dbReference type="NCBIfam" id="TIGR00370">
    <property type="entry name" value="5-oxoprolinase subunit PxpB"/>
    <property type="match status" value="1"/>
</dbReference>
<dbReference type="Proteomes" id="UP000557872">
    <property type="component" value="Unassembled WGS sequence"/>
</dbReference>
<keyword evidence="3" id="KW-0067">ATP-binding</keyword>
<dbReference type="SUPFAM" id="SSF160467">
    <property type="entry name" value="PH0987 N-terminal domain-like"/>
    <property type="match status" value="1"/>
</dbReference>
<dbReference type="SMART" id="SM00796">
    <property type="entry name" value="AHS1"/>
    <property type="match status" value="1"/>
</dbReference>
<evidence type="ECO:0000313" key="5">
    <source>
        <dbReference type="EMBL" id="NWK55222.1"/>
    </source>
</evidence>
<dbReference type="GO" id="GO:0017168">
    <property type="term" value="F:5-oxoprolinase (ATP-hydrolyzing) activity"/>
    <property type="evidence" value="ECO:0007669"/>
    <property type="project" value="UniProtKB-EC"/>
</dbReference>
<feature type="domain" description="Carboxyltransferase" evidence="4">
    <location>
        <begin position="6"/>
        <end position="207"/>
    </location>
</feature>
<keyword evidence="6" id="KW-1185">Reference proteome</keyword>
<dbReference type="EMBL" id="JACBAZ010000002">
    <property type="protein sequence ID" value="NWK55222.1"/>
    <property type="molecule type" value="Genomic_DNA"/>
</dbReference>
<evidence type="ECO:0000313" key="6">
    <source>
        <dbReference type="Proteomes" id="UP000557872"/>
    </source>
</evidence>
<keyword evidence="1" id="KW-0547">Nucleotide-binding</keyword>
<dbReference type="PANTHER" id="PTHR34698:SF2">
    <property type="entry name" value="5-OXOPROLINASE SUBUNIT B"/>
    <property type="match status" value="1"/>
</dbReference>
<dbReference type="Pfam" id="PF02682">
    <property type="entry name" value="CT_C_D"/>
    <property type="match status" value="1"/>
</dbReference>
<dbReference type="EC" id="3.5.2.9" evidence="5"/>
<protein>
    <submittedName>
        <fullName evidence="5">5-oxoprolinase subunit PxpB</fullName>
        <ecNumber evidence="5">3.5.2.9</ecNumber>
    </submittedName>
</protein>
<keyword evidence="2 5" id="KW-0378">Hydrolase</keyword>
<evidence type="ECO:0000256" key="1">
    <source>
        <dbReference type="ARBA" id="ARBA00022741"/>
    </source>
</evidence>
<dbReference type="SUPFAM" id="SSF50891">
    <property type="entry name" value="Cyclophilin-like"/>
    <property type="match status" value="1"/>
</dbReference>
<dbReference type="GO" id="GO:0005524">
    <property type="term" value="F:ATP binding"/>
    <property type="evidence" value="ECO:0007669"/>
    <property type="project" value="UniProtKB-KW"/>
</dbReference>
<sequence length="233" mass="26004">MKETKLRIEPVSETSWILYLGEEIDVHLAPLIGQFSERIANRCPEVIEVTPSYTSILVELDVLHADFDKFPNRVRRLHSELVQGKSDDSSRLHLLPVYYSPEVAPDLIELADHCGVPVEEVIRLHSSCEYHVCAIGFAPGFAFLAELDERIAHPRKTTPRKKVAAGSVGIADRQTAVYPSESPGGWQIIGRCPELLFDRMKDPVSPFVVGDRVKFEPISKDEYLRAGGEIGNG</sequence>
<evidence type="ECO:0000256" key="2">
    <source>
        <dbReference type="ARBA" id="ARBA00022801"/>
    </source>
</evidence>
<comment type="caution">
    <text evidence="5">The sequence shown here is derived from an EMBL/GenBank/DDBJ whole genome shotgun (WGS) entry which is preliminary data.</text>
</comment>
<name>A0A851GE74_9BACT</name>
<dbReference type="InterPro" id="IPR010016">
    <property type="entry name" value="PxpB"/>
</dbReference>
<accession>A0A851GE74</accession>
<organism evidence="5 6">
    <name type="scientific">Oceaniferula marina</name>
    <dbReference type="NCBI Taxonomy" id="2748318"/>
    <lineage>
        <taxon>Bacteria</taxon>
        <taxon>Pseudomonadati</taxon>
        <taxon>Verrucomicrobiota</taxon>
        <taxon>Verrucomicrobiia</taxon>
        <taxon>Verrucomicrobiales</taxon>
        <taxon>Verrucomicrobiaceae</taxon>
        <taxon>Oceaniferula</taxon>
    </lineage>
</organism>
<reference evidence="5 6" key="1">
    <citation type="submission" date="2020-07" db="EMBL/GenBank/DDBJ databases">
        <title>Roseicoccus Jingziensis gen. nov., sp. nov., isolated from coastal seawater.</title>
        <authorList>
            <person name="Feng X."/>
        </authorList>
    </citation>
    <scope>NUCLEOTIDE SEQUENCE [LARGE SCALE GENOMIC DNA]</scope>
    <source>
        <strain evidence="5 6">N1E253</strain>
    </source>
</reference>
<evidence type="ECO:0000256" key="3">
    <source>
        <dbReference type="ARBA" id="ARBA00022840"/>
    </source>
</evidence>
<dbReference type="Gene3D" id="2.40.100.10">
    <property type="entry name" value="Cyclophilin-like"/>
    <property type="match status" value="1"/>
</dbReference>
<evidence type="ECO:0000259" key="4">
    <source>
        <dbReference type="SMART" id="SM00796"/>
    </source>
</evidence>
<dbReference type="InterPro" id="IPR003833">
    <property type="entry name" value="CT_C_D"/>
</dbReference>
<dbReference type="PANTHER" id="PTHR34698">
    <property type="entry name" value="5-OXOPROLINASE SUBUNIT B"/>
    <property type="match status" value="1"/>
</dbReference>